<dbReference type="STRING" id="1121131.SAMN02745229_03384"/>
<dbReference type="InterPro" id="IPR004089">
    <property type="entry name" value="MCPsignal_dom"/>
</dbReference>
<evidence type="ECO:0000256" key="4">
    <source>
        <dbReference type="SAM" id="Phobius"/>
    </source>
</evidence>
<evidence type="ECO:0000256" key="2">
    <source>
        <dbReference type="PROSITE-ProRule" id="PRU00284"/>
    </source>
</evidence>
<dbReference type="GO" id="GO:0016020">
    <property type="term" value="C:membrane"/>
    <property type="evidence" value="ECO:0007669"/>
    <property type="project" value="InterPro"/>
</dbReference>
<sequence length="489" mass="53168">MSLQEKHYQESNLLAFKFSCIIQFFEILSTVLYQGGRVGFVNTAIMLVMQGIIFVASVAFFIMFKGKTRGKYLMLGCLAAGYLVVMLGSVHITYIWAFGPALVILSLLYADLALTLVTSIFTIAINFLYIPLFSTYSTEYADRIYAVLTDAVFMILLSLMGIFYSRLNKKQNKESLDEIEEASKQQQKDAEVIKNIGIKIGEKLEDANDAMESLSDKVTSSASASEEISTAITHTAEAIQTQTEMNSHITKSLEDIAHQSRAMRRNADEVKEDINEGNSLVKTLNNKSKESSVINAETAEMTSNLQQSAGMVKEIVSTILSISGQTNLLALNASIEAARAGEAGKGFAVVADEIRALSENTKASAEQIAATIDDLLQKVNTASANMQKSVDSANEQSEIITETGEKFEVILNKVTDLTSRAGKISDNVDACVDANTKVMDAISNLSATSEEVAASAQSSIEISQDCKNDMSTTKGLLDDILKISRSGRK</sequence>
<dbReference type="AlphaFoldDB" id="A0A1M6CQN6"/>
<name>A0A1M6CQN6_BUTFI</name>
<dbReference type="GeneID" id="89511881"/>
<feature type="transmembrane region" description="Helical" evidence="4">
    <location>
        <begin position="39"/>
        <end position="61"/>
    </location>
</feature>
<feature type="transmembrane region" description="Helical" evidence="4">
    <location>
        <begin position="73"/>
        <end position="97"/>
    </location>
</feature>
<feature type="transmembrane region" description="Helical" evidence="4">
    <location>
        <begin position="144"/>
        <end position="164"/>
    </location>
</feature>
<keyword evidence="4" id="KW-1133">Transmembrane helix</keyword>
<evidence type="ECO:0000313" key="7">
    <source>
        <dbReference type="Proteomes" id="UP000184278"/>
    </source>
</evidence>
<dbReference type="Gene3D" id="1.10.287.950">
    <property type="entry name" value="Methyl-accepting chemotaxis protein"/>
    <property type="match status" value="1"/>
</dbReference>
<dbReference type="RefSeq" id="WP_073389505.1">
    <property type="nucleotide sequence ID" value="NZ_FQXK01000035.1"/>
</dbReference>
<evidence type="ECO:0000313" key="6">
    <source>
        <dbReference type="EMBL" id="SHI63280.1"/>
    </source>
</evidence>
<proteinExistence type="predicted"/>
<feature type="transmembrane region" description="Helical" evidence="4">
    <location>
        <begin position="103"/>
        <end position="132"/>
    </location>
</feature>
<dbReference type="PANTHER" id="PTHR32089:SF112">
    <property type="entry name" value="LYSOZYME-LIKE PROTEIN-RELATED"/>
    <property type="match status" value="1"/>
</dbReference>
<dbReference type="Proteomes" id="UP000184278">
    <property type="component" value="Unassembled WGS sequence"/>
</dbReference>
<dbReference type="SUPFAM" id="SSF58104">
    <property type="entry name" value="Methyl-accepting chemotaxis protein (MCP) signaling domain"/>
    <property type="match status" value="1"/>
</dbReference>
<dbReference type="PANTHER" id="PTHR32089">
    <property type="entry name" value="METHYL-ACCEPTING CHEMOTAXIS PROTEIN MCPB"/>
    <property type="match status" value="1"/>
</dbReference>
<protein>
    <submittedName>
        <fullName evidence="6">Methyl-accepting chemotaxis protein</fullName>
    </submittedName>
</protein>
<evidence type="ECO:0000259" key="5">
    <source>
        <dbReference type="PROSITE" id="PS50111"/>
    </source>
</evidence>
<keyword evidence="4" id="KW-0812">Transmembrane</keyword>
<dbReference type="Pfam" id="PF00015">
    <property type="entry name" value="MCPsignal"/>
    <property type="match status" value="1"/>
</dbReference>
<keyword evidence="7" id="KW-1185">Reference proteome</keyword>
<dbReference type="PROSITE" id="PS50111">
    <property type="entry name" value="CHEMOTAXIS_TRANSDUC_2"/>
    <property type="match status" value="1"/>
</dbReference>
<organism evidence="6 7">
    <name type="scientific">Butyrivibrio fibrisolvens DSM 3071</name>
    <dbReference type="NCBI Taxonomy" id="1121131"/>
    <lineage>
        <taxon>Bacteria</taxon>
        <taxon>Bacillati</taxon>
        <taxon>Bacillota</taxon>
        <taxon>Clostridia</taxon>
        <taxon>Lachnospirales</taxon>
        <taxon>Lachnospiraceae</taxon>
        <taxon>Butyrivibrio</taxon>
    </lineage>
</organism>
<evidence type="ECO:0000256" key="3">
    <source>
        <dbReference type="SAM" id="Coils"/>
    </source>
</evidence>
<dbReference type="EMBL" id="FQXK01000035">
    <property type="protein sequence ID" value="SHI63280.1"/>
    <property type="molecule type" value="Genomic_DNA"/>
</dbReference>
<feature type="coiled-coil region" evidence="3">
    <location>
        <begin position="169"/>
        <end position="196"/>
    </location>
</feature>
<keyword evidence="4" id="KW-0472">Membrane</keyword>
<feature type="coiled-coil region" evidence="3">
    <location>
        <begin position="253"/>
        <end position="287"/>
    </location>
</feature>
<feature type="transmembrane region" description="Helical" evidence="4">
    <location>
        <begin position="12"/>
        <end position="33"/>
    </location>
</feature>
<evidence type="ECO:0000256" key="1">
    <source>
        <dbReference type="ARBA" id="ARBA00023224"/>
    </source>
</evidence>
<accession>A0A1M6CQN6</accession>
<dbReference type="GO" id="GO:0007165">
    <property type="term" value="P:signal transduction"/>
    <property type="evidence" value="ECO:0007669"/>
    <property type="project" value="UniProtKB-KW"/>
</dbReference>
<keyword evidence="3" id="KW-0175">Coiled coil</keyword>
<gene>
    <name evidence="6" type="ORF">SAMN02745229_03384</name>
</gene>
<keyword evidence="1 2" id="KW-0807">Transducer</keyword>
<feature type="domain" description="Methyl-accepting transducer" evidence="5">
    <location>
        <begin position="210"/>
        <end position="460"/>
    </location>
</feature>
<reference evidence="7" key="1">
    <citation type="submission" date="2016-11" db="EMBL/GenBank/DDBJ databases">
        <authorList>
            <person name="Varghese N."/>
            <person name="Submissions S."/>
        </authorList>
    </citation>
    <scope>NUCLEOTIDE SEQUENCE [LARGE SCALE GENOMIC DNA]</scope>
    <source>
        <strain evidence="7">DSM 3071</strain>
    </source>
</reference>
<dbReference type="OrthoDB" id="9807021at2"/>
<dbReference type="SMART" id="SM00283">
    <property type="entry name" value="MA"/>
    <property type="match status" value="1"/>
</dbReference>